<proteinExistence type="predicted"/>
<dbReference type="InterPro" id="IPR002110">
    <property type="entry name" value="Ankyrin_rpt"/>
</dbReference>
<evidence type="ECO:0000313" key="2">
    <source>
        <dbReference type="EMBL" id="CCI10133.1"/>
    </source>
</evidence>
<dbReference type="Gene3D" id="1.25.40.20">
    <property type="entry name" value="Ankyrin repeat-containing domain"/>
    <property type="match status" value="1"/>
</dbReference>
<keyword evidence="1" id="KW-0040">ANK repeat</keyword>
<reference evidence="2 3" key="1">
    <citation type="submission" date="2012-05" db="EMBL/GenBank/DDBJ databases">
        <title>Recombination and specialization in a pathogen metapopulation.</title>
        <authorList>
            <person name="Gardiner A."/>
            <person name="Kemen E."/>
            <person name="Schultz-Larsen T."/>
            <person name="MacLean D."/>
            <person name="Van Oosterhout C."/>
            <person name="Jones J.D.G."/>
        </authorList>
    </citation>
    <scope>NUCLEOTIDE SEQUENCE [LARGE SCALE GENOMIC DNA]</scope>
    <source>
        <strain evidence="2 3">Ac Nc2</strain>
    </source>
</reference>
<dbReference type="InParanoid" id="A0A024FSW5"/>
<dbReference type="PROSITE" id="PS50088">
    <property type="entry name" value="ANK_REPEAT"/>
    <property type="match status" value="1"/>
</dbReference>
<dbReference type="AlphaFoldDB" id="A0A024FSW5"/>
<evidence type="ECO:0000313" key="3">
    <source>
        <dbReference type="Proteomes" id="UP000053237"/>
    </source>
</evidence>
<dbReference type="SUPFAM" id="SSF48403">
    <property type="entry name" value="Ankyrin repeat"/>
    <property type="match status" value="1"/>
</dbReference>
<dbReference type="EMBL" id="CAIX01000096">
    <property type="protein sequence ID" value="CCI10133.1"/>
    <property type="molecule type" value="Genomic_DNA"/>
</dbReference>
<gene>
    <name evidence="2" type="ORF">BN9_062470</name>
</gene>
<comment type="caution">
    <text evidence="2">The sequence shown here is derived from an EMBL/GenBank/DDBJ whole genome shotgun (WGS) entry which is preliminary data.</text>
</comment>
<organism evidence="2 3">
    <name type="scientific">Albugo candida</name>
    <dbReference type="NCBI Taxonomy" id="65357"/>
    <lineage>
        <taxon>Eukaryota</taxon>
        <taxon>Sar</taxon>
        <taxon>Stramenopiles</taxon>
        <taxon>Oomycota</taxon>
        <taxon>Peronosporomycetes</taxon>
        <taxon>Albuginales</taxon>
        <taxon>Albuginaceae</taxon>
        <taxon>Albugo</taxon>
    </lineage>
</organism>
<dbReference type="InterPro" id="IPR036770">
    <property type="entry name" value="Ankyrin_rpt-contain_sf"/>
</dbReference>
<protein>
    <submittedName>
        <fullName evidence="2">Uncharacterized protein</fullName>
    </submittedName>
</protein>
<name>A0A024FSW5_9STRA</name>
<keyword evidence="3" id="KW-1185">Reference proteome</keyword>
<sequence length="236" mass="26340">MSRKLPAWCQSQREKVLTNATSSGYAGISASEINTLYNAIKLNQIRKVREFLDKYPHALYIKSTALYQASFFGQHAIVQLMLERGADNNLLSNGLRPVDVAAYGQRNLKNRMKCLHALGALQEPHVVIWSNDVRSNGVYKGNLCSFHIQFSEAIDEFIAEDIEIMGTAEIQDMKMLQKDLFVLVLHIHGSGLISLHIPEKAATRLHRSKNAAPKVYSAASDVFSFTAALSTSHHKD</sequence>
<dbReference type="OrthoDB" id="194358at2759"/>
<feature type="repeat" description="ANK" evidence="1">
    <location>
        <begin position="61"/>
        <end position="93"/>
    </location>
</feature>
<dbReference type="Proteomes" id="UP000053237">
    <property type="component" value="Unassembled WGS sequence"/>
</dbReference>
<accession>A0A024FSW5</accession>
<evidence type="ECO:0000256" key="1">
    <source>
        <dbReference type="PROSITE-ProRule" id="PRU00023"/>
    </source>
</evidence>